<dbReference type="AlphaFoldDB" id="A0A1G6UMB9"/>
<evidence type="ECO:0000256" key="9">
    <source>
        <dbReference type="ARBA" id="ARBA00023125"/>
    </source>
</evidence>
<dbReference type="GO" id="GO:0016887">
    <property type="term" value="F:ATP hydrolysis activity"/>
    <property type="evidence" value="ECO:0007669"/>
    <property type="project" value="InterPro"/>
</dbReference>
<organism evidence="15 16">
    <name type="scientific">Rhodococcus tukisamuensis</name>
    <dbReference type="NCBI Taxonomy" id="168276"/>
    <lineage>
        <taxon>Bacteria</taxon>
        <taxon>Bacillati</taxon>
        <taxon>Actinomycetota</taxon>
        <taxon>Actinomycetes</taxon>
        <taxon>Mycobacteriales</taxon>
        <taxon>Nocardiaceae</taxon>
        <taxon>Rhodococcus</taxon>
    </lineage>
</organism>
<dbReference type="Gene3D" id="3.40.50.300">
    <property type="entry name" value="P-loop containing nucleotide triphosphate hydrolases"/>
    <property type="match status" value="3"/>
</dbReference>
<keyword evidence="7" id="KW-0067">ATP-binding</keyword>
<evidence type="ECO:0000256" key="5">
    <source>
        <dbReference type="ARBA" id="ARBA00022763"/>
    </source>
</evidence>
<dbReference type="GO" id="GO:0005524">
    <property type="term" value="F:ATP binding"/>
    <property type="evidence" value="ECO:0007669"/>
    <property type="project" value="UniProtKB-KW"/>
</dbReference>
<evidence type="ECO:0000256" key="12">
    <source>
        <dbReference type="ARBA" id="ARBA00039316"/>
    </source>
</evidence>
<dbReference type="PANTHER" id="PTHR43152:SF2">
    <property type="entry name" value="DRUG RESISTANCE ABC TRANSPORTER"/>
    <property type="match status" value="1"/>
</dbReference>
<reference evidence="15 16" key="1">
    <citation type="submission" date="2016-10" db="EMBL/GenBank/DDBJ databases">
        <authorList>
            <person name="de Groot N.N."/>
        </authorList>
    </citation>
    <scope>NUCLEOTIDE SEQUENCE [LARGE SCALE GENOMIC DNA]</scope>
    <source>
        <strain evidence="15 16">JCM 11308</strain>
    </source>
</reference>
<evidence type="ECO:0000256" key="3">
    <source>
        <dbReference type="ARBA" id="ARBA00022737"/>
    </source>
</evidence>
<dbReference type="Gene3D" id="1.20.1580.10">
    <property type="entry name" value="ABC transporter ATPase like domain"/>
    <property type="match status" value="2"/>
</dbReference>
<dbReference type="Proteomes" id="UP000199417">
    <property type="component" value="Unassembled WGS sequence"/>
</dbReference>
<accession>A0A1G6UMB9</accession>
<comment type="subcellular location">
    <subcellularLocation>
        <location evidence="1">Cytoplasm</location>
    </subcellularLocation>
</comment>
<dbReference type="InterPro" id="IPR003439">
    <property type="entry name" value="ABC_transporter-like_ATP-bd"/>
</dbReference>
<keyword evidence="3" id="KW-0677">Repeat</keyword>
<dbReference type="EMBL" id="FNAB01000004">
    <property type="protein sequence ID" value="SDD41856.1"/>
    <property type="molecule type" value="Genomic_DNA"/>
</dbReference>
<name>A0A1G6UMB9_9NOCA</name>
<dbReference type="GO" id="GO:0005737">
    <property type="term" value="C:cytoplasm"/>
    <property type="evidence" value="ECO:0007669"/>
    <property type="project" value="UniProtKB-SubCell"/>
</dbReference>
<evidence type="ECO:0000256" key="11">
    <source>
        <dbReference type="ARBA" id="ARBA00038000"/>
    </source>
</evidence>
<evidence type="ECO:0000256" key="10">
    <source>
        <dbReference type="ARBA" id="ARBA00023204"/>
    </source>
</evidence>
<dbReference type="PROSITE" id="PS00211">
    <property type="entry name" value="ABC_TRANSPORTER_1"/>
    <property type="match status" value="1"/>
</dbReference>
<evidence type="ECO:0000256" key="7">
    <source>
        <dbReference type="ARBA" id="ARBA00022840"/>
    </source>
</evidence>
<evidence type="ECO:0000259" key="14">
    <source>
        <dbReference type="PROSITE" id="PS50893"/>
    </source>
</evidence>
<dbReference type="STRING" id="168276.SAMN05444580_104222"/>
<sequence>MSTATRTDQRSPEFHAADSHDLIRVHGARENNLKNISLELPKRRLTVFTGVSGSGKSSLVFSTIAAESQRMINETYSSFVQGFMPTLARPDVDVLEGLTTAIIVDQERMGANPRSTVGTATDANAMLRILFSRLGQPHIGSPQAFSFNVASVSGAGAITTEKGGREVKERRSFSVTGGMCLRCEGRGNVSDFDLTALYDADKSLNDGALTIPGYSMDGWYGRIYRGCGFFDPGRPISKFTKKQLNDLLYKEPTKVKVDGVNVTFEGLIPKIQKSFLSKDREAMQPHIRAFVDRAITFQTCPDCDGTRLSEGARSSKIEGKNIADACAMQISDLADWVRGLDEPSVAPLLTALRHLLDSFADIGLGYLSLDRPAGTLSGGEAQRTKMIRHLGSSLTDVTYVFDEPTIGLHPHDIQRMNALLLQLRDKGNTVLVVEHKPEAIVIADHVVDLGPGAGTAGGSVCFEGSVEGLRGSDTTTGRHLDDRASVKESVRSSTGALEIRGATSHNLQGVDVDIPLGVLCVVTGVAGSGKSSLIDGSVSGRDGVVSIDQGAIKGSRRSNPATYTGLLEPIRKAFAKANGVKPALFSSNSEGACPTCNGAGVIYTDLGVMATVESPCEECEGKRFQASVLEYTLGGRNIAEVLAMPVAEAEVFFGGGGQERSDRGNVAAEARIPAAHKILQRLADVGLGYLSLGQPLTTLSGGERQRLKLATAMAEKGDVYILDEPTTGLHLADVENLLGLLDRLVDSGKSVIVIEHHQAVMAHADWIIDLGPGAGHDGGRIVFEGTPADLVAARSTLTGEHLAAYVDA</sequence>
<dbReference type="InterPro" id="IPR027417">
    <property type="entry name" value="P-loop_NTPase"/>
</dbReference>
<keyword evidence="10" id="KW-0234">DNA repair</keyword>
<keyword evidence="8" id="KW-0267">Excision nuclease</keyword>
<dbReference type="GO" id="GO:0003677">
    <property type="term" value="F:DNA binding"/>
    <property type="evidence" value="ECO:0007669"/>
    <property type="project" value="UniProtKB-KW"/>
</dbReference>
<dbReference type="GO" id="GO:0004518">
    <property type="term" value="F:nuclease activity"/>
    <property type="evidence" value="ECO:0007669"/>
    <property type="project" value="UniProtKB-KW"/>
</dbReference>
<dbReference type="PROSITE" id="PS50893">
    <property type="entry name" value="ABC_TRANSPORTER_2"/>
    <property type="match status" value="1"/>
</dbReference>
<protein>
    <recommendedName>
        <fullName evidence="12">UvrABC system protein A</fullName>
    </recommendedName>
    <alternativeName>
        <fullName evidence="13">Excinuclease ABC subunit A</fullName>
    </alternativeName>
</protein>
<evidence type="ECO:0000313" key="15">
    <source>
        <dbReference type="EMBL" id="SDD41856.1"/>
    </source>
</evidence>
<keyword evidence="16" id="KW-1185">Reference proteome</keyword>
<gene>
    <name evidence="15" type="ORF">SAMN05444580_104222</name>
</gene>
<evidence type="ECO:0000256" key="1">
    <source>
        <dbReference type="ARBA" id="ARBA00004496"/>
    </source>
</evidence>
<keyword evidence="2" id="KW-0963">Cytoplasm</keyword>
<dbReference type="PANTHER" id="PTHR43152">
    <property type="entry name" value="UVRABC SYSTEM PROTEIN A"/>
    <property type="match status" value="1"/>
</dbReference>
<dbReference type="RefSeq" id="WP_072844634.1">
    <property type="nucleotide sequence ID" value="NZ_FNAB01000004.1"/>
</dbReference>
<evidence type="ECO:0000256" key="8">
    <source>
        <dbReference type="ARBA" id="ARBA00022881"/>
    </source>
</evidence>
<dbReference type="InterPro" id="IPR017871">
    <property type="entry name" value="ABC_transporter-like_CS"/>
</dbReference>
<evidence type="ECO:0000256" key="4">
    <source>
        <dbReference type="ARBA" id="ARBA00022741"/>
    </source>
</evidence>
<evidence type="ECO:0000256" key="13">
    <source>
        <dbReference type="ARBA" id="ARBA00042156"/>
    </source>
</evidence>
<dbReference type="GO" id="GO:0006281">
    <property type="term" value="P:DNA repair"/>
    <property type="evidence" value="ECO:0007669"/>
    <property type="project" value="UniProtKB-KW"/>
</dbReference>
<keyword evidence="4" id="KW-0547">Nucleotide-binding</keyword>
<evidence type="ECO:0000256" key="6">
    <source>
        <dbReference type="ARBA" id="ARBA00022769"/>
    </source>
</evidence>
<evidence type="ECO:0000313" key="16">
    <source>
        <dbReference type="Proteomes" id="UP000199417"/>
    </source>
</evidence>
<keyword evidence="9" id="KW-0238">DNA-binding</keyword>
<dbReference type="Pfam" id="PF00005">
    <property type="entry name" value="ABC_tran"/>
    <property type="match status" value="1"/>
</dbReference>
<dbReference type="Gene3D" id="1.10.8.280">
    <property type="entry name" value="ABC transporter ATPase domain-like"/>
    <property type="match status" value="1"/>
</dbReference>
<keyword evidence="5" id="KW-0227">DNA damage</keyword>
<keyword evidence="6" id="KW-0228">DNA excision</keyword>
<dbReference type="SUPFAM" id="SSF52540">
    <property type="entry name" value="P-loop containing nucleoside triphosphate hydrolases"/>
    <property type="match status" value="2"/>
</dbReference>
<proteinExistence type="inferred from homology"/>
<comment type="similarity">
    <text evidence="11">Belongs to the ABC transporter superfamily. UvrA family.</text>
</comment>
<evidence type="ECO:0000256" key="2">
    <source>
        <dbReference type="ARBA" id="ARBA00022490"/>
    </source>
</evidence>
<feature type="domain" description="ABC transporter" evidence="14">
    <location>
        <begin position="490"/>
        <end position="797"/>
    </location>
</feature>